<protein>
    <submittedName>
        <fullName evidence="2">Uncharacterized protein</fullName>
    </submittedName>
</protein>
<sequence length="186" mass="20892">MKTLRLKEIIGHMETTMLSITSCPKFFSLEDAPSDITLVQKKRKEDARPGAHGGRSSRKLRGRSPARIGRSSREDVQRDTQWTLVQPGRSGRSSSQAEDARSARQKRTLVQRDKRTLVQDLGRSSRPEKRTLVHIQFIQMIRAGRNGAPGATFCERLAPGRETERAPGATFREFSTFCESLAPGRD</sequence>
<dbReference type="AlphaFoldDB" id="A0A0L9VQ16"/>
<evidence type="ECO:0000313" key="2">
    <source>
        <dbReference type="EMBL" id="KOM56967.1"/>
    </source>
</evidence>
<proteinExistence type="predicted"/>
<dbReference type="Gramene" id="KOM56967">
    <property type="protein sequence ID" value="KOM56967"/>
    <property type="gene ID" value="LR48_Vigan10g285900"/>
</dbReference>
<accession>A0A0L9VQ16</accession>
<evidence type="ECO:0000313" key="3">
    <source>
        <dbReference type="Proteomes" id="UP000053144"/>
    </source>
</evidence>
<dbReference type="EMBL" id="CM003380">
    <property type="protein sequence ID" value="KOM56967.1"/>
    <property type="molecule type" value="Genomic_DNA"/>
</dbReference>
<organism evidence="2 3">
    <name type="scientific">Phaseolus angularis</name>
    <name type="common">Azuki bean</name>
    <name type="synonym">Vigna angularis</name>
    <dbReference type="NCBI Taxonomy" id="3914"/>
    <lineage>
        <taxon>Eukaryota</taxon>
        <taxon>Viridiplantae</taxon>
        <taxon>Streptophyta</taxon>
        <taxon>Embryophyta</taxon>
        <taxon>Tracheophyta</taxon>
        <taxon>Spermatophyta</taxon>
        <taxon>Magnoliopsida</taxon>
        <taxon>eudicotyledons</taxon>
        <taxon>Gunneridae</taxon>
        <taxon>Pentapetalae</taxon>
        <taxon>rosids</taxon>
        <taxon>fabids</taxon>
        <taxon>Fabales</taxon>
        <taxon>Fabaceae</taxon>
        <taxon>Papilionoideae</taxon>
        <taxon>50 kb inversion clade</taxon>
        <taxon>NPAAA clade</taxon>
        <taxon>indigoferoid/millettioid clade</taxon>
        <taxon>Phaseoleae</taxon>
        <taxon>Vigna</taxon>
    </lineage>
</organism>
<reference evidence="3" key="1">
    <citation type="journal article" date="2015" name="Proc. Natl. Acad. Sci. U.S.A.">
        <title>Genome sequencing of adzuki bean (Vigna angularis) provides insight into high starch and low fat accumulation and domestication.</title>
        <authorList>
            <person name="Yang K."/>
            <person name="Tian Z."/>
            <person name="Chen C."/>
            <person name="Luo L."/>
            <person name="Zhao B."/>
            <person name="Wang Z."/>
            <person name="Yu L."/>
            <person name="Li Y."/>
            <person name="Sun Y."/>
            <person name="Li W."/>
            <person name="Chen Y."/>
            <person name="Li Y."/>
            <person name="Zhang Y."/>
            <person name="Ai D."/>
            <person name="Zhao J."/>
            <person name="Shang C."/>
            <person name="Ma Y."/>
            <person name="Wu B."/>
            <person name="Wang M."/>
            <person name="Gao L."/>
            <person name="Sun D."/>
            <person name="Zhang P."/>
            <person name="Guo F."/>
            <person name="Wang W."/>
            <person name="Li Y."/>
            <person name="Wang J."/>
            <person name="Varshney R.K."/>
            <person name="Wang J."/>
            <person name="Ling H.Q."/>
            <person name="Wan P."/>
        </authorList>
    </citation>
    <scope>NUCLEOTIDE SEQUENCE</scope>
    <source>
        <strain evidence="3">cv. Jingnong 6</strain>
    </source>
</reference>
<name>A0A0L9VQ16_PHAAN</name>
<evidence type="ECO:0000256" key="1">
    <source>
        <dbReference type="SAM" id="MobiDB-lite"/>
    </source>
</evidence>
<feature type="region of interest" description="Disordered" evidence="1">
    <location>
        <begin position="40"/>
        <end position="115"/>
    </location>
</feature>
<dbReference type="Proteomes" id="UP000053144">
    <property type="component" value="Chromosome 10"/>
</dbReference>
<gene>
    <name evidence="2" type="ORF">LR48_Vigan10g285900</name>
</gene>
<feature type="compositionally biased region" description="Basic residues" evidence="1">
    <location>
        <begin position="55"/>
        <end position="64"/>
    </location>
</feature>